<evidence type="ECO:0000256" key="1">
    <source>
        <dbReference type="ARBA" id="ARBA00022801"/>
    </source>
</evidence>
<evidence type="ECO:0000256" key="2">
    <source>
        <dbReference type="ARBA" id="ARBA00022963"/>
    </source>
</evidence>
<organism evidence="6 7">
    <name type="scientific">Bradyrhizobium denitrificans</name>
    <dbReference type="NCBI Taxonomy" id="2734912"/>
    <lineage>
        <taxon>Bacteria</taxon>
        <taxon>Pseudomonadati</taxon>
        <taxon>Pseudomonadota</taxon>
        <taxon>Alphaproteobacteria</taxon>
        <taxon>Hyphomicrobiales</taxon>
        <taxon>Nitrobacteraceae</taxon>
        <taxon>Bradyrhizobium</taxon>
    </lineage>
</organism>
<sequence>MNFQPRSQLSIAQRQLPFDCIALLLQGGGALGAYQAGVYEALAEANIHPDWVAGISIGAINAAIIAGNPPETRVDRLREFWTQVTSTAPWDWSGHPLLDWTRSDATRNLVNQMSAGLAAACGAAGFFSARPVLPWLQAGGTSDATSFYDTAALKTTLERLVDFDRLNAGMTRFSAGAVNVRTGNFVYFDNTTHTIRPEHIMASGALPPGFPAVEIEGEHYWDGGLVSNTPLQWVIEWGAPQDTLAFQVDLWSARGQIPSNMAEVVTRHKEIQYSSRTRASTDQFKRVQRLRRALTDLLGRLPDDLSKHEDVQLLSTAVSRNVYNIVHLIYRTRTHEGHSKDYEFSRLSMQDHWRAGYHDALRTLRHPEVLARPSSPDGVFTFDLEQDGRE</sequence>
<accession>A0ABS5GI51</accession>
<dbReference type="InterPro" id="IPR021095">
    <property type="entry name" value="DUF3734"/>
</dbReference>
<feature type="short sequence motif" description="GXGXXG" evidence="4">
    <location>
        <begin position="27"/>
        <end position="32"/>
    </location>
</feature>
<dbReference type="EMBL" id="JAFCLK010000046">
    <property type="protein sequence ID" value="MBR1140709.1"/>
    <property type="molecule type" value="Genomic_DNA"/>
</dbReference>
<feature type="short sequence motif" description="GXSXG" evidence="4">
    <location>
        <begin position="54"/>
        <end position="58"/>
    </location>
</feature>
<feature type="active site" description="Proton acceptor" evidence="4">
    <location>
        <position position="222"/>
    </location>
</feature>
<keyword evidence="7" id="KW-1185">Reference proteome</keyword>
<dbReference type="PANTHER" id="PTHR14226:SF57">
    <property type="entry name" value="BLR7027 PROTEIN"/>
    <property type="match status" value="1"/>
</dbReference>
<dbReference type="Gene3D" id="3.40.1090.10">
    <property type="entry name" value="Cytosolic phospholipase A2 catalytic domain"/>
    <property type="match status" value="2"/>
</dbReference>
<dbReference type="InterPro" id="IPR002641">
    <property type="entry name" value="PNPLA_dom"/>
</dbReference>
<gene>
    <name evidence="6" type="ORF">JQ619_33645</name>
</gene>
<dbReference type="SUPFAM" id="SSF52151">
    <property type="entry name" value="FabD/lysophospholipase-like"/>
    <property type="match status" value="1"/>
</dbReference>
<name>A0ABS5GI51_9BRAD</name>
<evidence type="ECO:0000256" key="3">
    <source>
        <dbReference type="ARBA" id="ARBA00023098"/>
    </source>
</evidence>
<dbReference type="InterPro" id="IPR016035">
    <property type="entry name" value="Acyl_Trfase/lysoPLipase"/>
</dbReference>
<feature type="active site" description="Nucleophile" evidence="4">
    <location>
        <position position="56"/>
    </location>
</feature>
<dbReference type="Pfam" id="PF01734">
    <property type="entry name" value="Patatin"/>
    <property type="match status" value="1"/>
</dbReference>
<dbReference type="InterPro" id="IPR050301">
    <property type="entry name" value="NTE"/>
</dbReference>
<evidence type="ECO:0000313" key="7">
    <source>
        <dbReference type="Proteomes" id="UP001314635"/>
    </source>
</evidence>
<dbReference type="Pfam" id="PF12536">
    <property type="entry name" value="DUF3734"/>
    <property type="match status" value="1"/>
</dbReference>
<evidence type="ECO:0000313" key="6">
    <source>
        <dbReference type="EMBL" id="MBR1140709.1"/>
    </source>
</evidence>
<evidence type="ECO:0000259" key="5">
    <source>
        <dbReference type="PROSITE" id="PS51635"/>
    </source>
</evidence>
<dbReference type="Proteomes" id="UP001314635">
    <property type="component" value="Unassembled WGS sequence"/>
</dbReference>
<feature type="domain" description="PNPLA" evidence="5">
    <location>
        <begin position="23"/>
        <end position="235"/>
    </location>
</feature>
<proteinExistence type="predicted"/>
<comment type="caution">
    <text evidence="6">The sequence shown here is derived from an EMBL/GenBank/DDBJ whole genome shotgun (WGS) entry which is preliminary data.</text>
</comment>
<keyword evidence="2 4" id="KW-0442">Lipid degradation</keyword>
<reference evidence="7" key="1">
    <citation type="journal article" date="2021" name="ISME J.">
        <title>Evolutionary origin and ecological implication of a unique nif island in free-living Bradyrhizobium lineages.</title>
        <authorList>
            <person name="Tao J."/>
        </authorList>
    </citation>
    <scope>NUCLEOTIDE SEQUENCE [LARGE SCALE GENOMIC DNA]</scope>
    <source>
        <strain evidence="7">SZCCT0094</strain>
    </source>
</reference>
<protein>
    <submittedName>
        <fullName evidence="6">DUF3734 domain-containing protein</fullName>
    </submittedName>
</protein>
<keyword evidence="3 4" id="KW-0443">Lipid metabolism</keyword>
<keyword evidence="1 4" id="KW-0378">Hydrolase</keyword>
<dbReference type="RefSeq" id="WP_012041683.1">
    <property type="nucleotide sequence ID" value="NZ_JAFCLK010000046.1"/>
</dbReference>
<dbReference type="PANTHER" id="PTHR14226">
    <property type="entry name" value="NEUROPATHY TARGET ESTERASE/SWISS CHEESE D.MELANOGASTER"/>
    <property type="match status" value="1"/>
</dbReference>
<dbReference type="PROSITE" id="PS51635">
    <property type="entry name" value="PNPLA"/>
    <property type="match status" value="1"/>
</dbReference>
<evidence type="ECO:0000256" key="4">
    <source>
        <dbReference type="PROSITE-ProRule" id="PRU01161"/>
    </source>
</evidence>
<feature type="short sequence motif" description="DGA/G" evidence="4">
    <location>
        <begin position="222"/>
        <end position="224"/>
    </location>
</feature>